<accession>A0ABS2Y2Q4</accession>
<keyword evidence="1" id="KW-0694">RNA-binding</keyword>
<gene>
    <name evidence="3" type="primary">Igf2bp1_0</name>
    <name evidence="3" type="ORF">GTO93_0000322</name>
</gene>
<dbReference type="InterPro" id="IPR000504">
    <property type="entry name" value="RRM_dom"/>
</dbReference>
<keyword evidence="4" id="KW-1185">Reference proteome</keyword>
<feature type="non-terminal residue" evidence="3">
    <location>
        <position position="74"/>
    </location>
</feature>
<protein>
    <submittedName>
        <fullName evidence="3">IF2B1 protein</fullName>
    </submittedName>
</protein>
<name>A0ABS2Y2Q4_POLSP</name>
<dbReference type="EMBL" id="JAAWVQ010103236">
    <property type="protein sequence ID" value="MBN3280932.1"/>
    <property type="molecule type" value="Genomic_DNA"/>
</dbReference>
<comment type="caution">
    <text evidence="3">The sequence shown here is derived from an EMBL/GenBank/DDBJ whole genome shotgun (WGS) entry which is preliminary data.</text>
</comment>
<feature type="non-terminal residue" evidence="3">
    <location>
        <position position="1"/>
    </location>
</feature>
<feature type="domain" description="RRM" evidence="2">
    <location>
        <begin position="2"/>
        <end position="62"/>
    </location>
</feature>
<evidence type="ECO:0000256" key="1">
    <source>
        <dbReference type="PROSITE-ProRule" id="PRU00176"/>
    </source>
</evidence>
<sequence length="74" mass="8405">MNKLYIGNLSESVTPEDLEKVFHDSKISFTGQFLVKTGYAFVDCPDEQWAMKAIEAFSGKSLKTWISFCLCVFL</sequence>
<dbReference type="Pfam" id="PF00076">
    <property type="entry name" value="RRM_1"/>
    <property type="match status" value="1"/>
</dbReference>
<dbReference type="Gene3D" id="3.30.70.330">
    <property type="match status" value="1"/>
</dbReference>
<reference evidence="3" key="1">
    <citation type="journal article" date="2021" name="Cell">
        <title>Tracing the genetic footprints of vertebrate landing in non-teleost ray-finned fishes.</title>
        <authorList>
            <person name="Bi X."/>
            <person name="Wang K."/>
            <person name="Yang L."/>
            <person name="Pan H."/>
            <person name="Jiang H."/>
            <person name="Wei Q."/>
            <person name="Fang M."/>
            <person name="Yu H."/>
            <person name="Zhu C."/>
            <person name="Cai Y."/>
            <person name="He Y."/>
            <person name="Gan X."/>
            <person name="Zeng H."/>
            <person name="Yu D."/>
            <person name="Zhu Y."/>
            <person name="Jiang H."/>
            <person name="Qiu Q."/>
            <person name="Yang H."/>
            <person name="Zhang Y.E."/>
            <person name="Wang W."/>
            <person name="Zhu M."/>
            <person name="He S."/>
            <person name="Zhang G."/>
        </authorList>
    </citation>
    <scope>NUCLEOTIDE SEQUENCE</scope>
    <source>
        <strain evidence="3">Pddl_001</strain>
    </source>
</reference>
<dbReference type="PROSITE" id="PS50102">
    <property type="entry name" value="RRM"/>
    <property type="match status" value="1"/>
</dbReference>
<dbReference type="SMART" id="SM00360">
    <property type="entry name" value="RRM"/>
    <property type="match status" value="1"/>
</dbReference>
<dbReference type="Proteomes" id="UP001166093">
    <property type="component" value="Unassembled WGS sequence"/>
</dbReference>
<organism evidence="3 4">
    <name type="scientific">Polyodon spathula</name>
    <name type="common">North American paddlefish</name>
    <name type="synonym">Squalus spathula</name>
    <dbReference type="NCBI Taxonomy" id="7913"/>
    <lineage>
        <taxon>Eukaryota</taxon>
        <taxon>Metazoa</taxon>
        <taxon>Chordata</taxon>
        <taxon>Craniata</taxon>
        <taxon>Vertebrata</taxon>
        <taxon>Euteleostomi</taxon>
        <taxon>Actinopterygii</taxon>
        <taxon>Chondrostei</taxon>
        <taxon>Acipenseriformes</taxon>
        <taxon>Polyodontidae</taxon>
        <taxon>Polyodon</taxon>
    </lineage>
</organism>
<dbReference type="InterPro" id="IPR012677">
    <property type="entry name" value="Nucleotide-bd_a/b_plait_sf"/>
</dbReference>
<dbReference type="SUPFAM" id="SSF54928">
    <property type="entry name" value="RNA-binding domain, RBD"/>
    <property type="match status" value="1"/>
</dbReference>
<dbReference type="InterPro" id="IPR035979">
    <property type="entry name" value="RBD_domain_sf"/>
</dbReference>
<evidence type="ECO:0000259" key="2">
    <source>
        <dbReference type="PROSITE" id="PS50102"/>
    </source>
</evidence>
<evidence type="ECO:0000313" key="3">
    <source>
        <dbReference type="EMBL" id="MBN3280932.1"/>
    </source>
</evidence>
<proteinExistence type="predicted"/>
<evidence type="ECO:0000313" key="4">
    <source>
        <dbReference type="Proteomes" id="UP001166093"/>
    </source>
</evidence>